<proteinExistence type="predicted"/>
<evidence type="ECO:0000259" key="2">
    <source>
        <dbReference type="Pfam" id="PF20150"/>
    </source>
</evidence>
<dbReference type="Proteomes" id="UP001239445">
    <property type="component" value="Unassembled WGS sequence"/>
</dbReference>
<keyword evidence="4" id="KW-1185">Reference proteome</keyword>
<feature type="domain" description="2EXR" evidence="2">
    <location>
        <begin position="6"/>
        <end position="85"/>
    </location>
</feature>
<evidence type="ECO:0000313" key="4">
    <source>
        <dbReference type="Proteomes" id="UP001239445"/>
    </source>
</evidence>
<evidence type="ECO:0000256" key="1">
    <source>
        <dbReference type="SAM" id="MobiDB-lite"/>
    </source>
</evidence>
<accession>A0AAJ0BJ99</accession>
<gene>
    <name evidence="3" type="ORF">QBC47DRAFT_370853</name>
</gene>
<organism evidence="3 4">
    <name type="scientific">Echria macrotheca</name>
    <dbReference type="NCBI Taxonomy" id="438768"/>
    <lineage>
        <taxon>Eukaryota</taxon>
        <taxon>Fungi</taxon>
        <taxon>Dikarya</taxon>
        <taxon>Ascomycota</taxon>
        <taxon>Pezizomycotina</taxon>
        <taxon>Sordariomycetes</taxon>
        <taxon>Sordariomycetidae</taxon>
        <taxon>Sordariales</taxon>
        <taxon>Schizotheciaceae</taxon>
        <taxon>Echria</taxon>
    </lineage>
</organism>
<evidence type="ECO:0000313" key="3">
    <source>
        <dbReference type="EMBL" id="KAK1758995.1"/>
    </source>
</evidence>
<sequence length="427" mass="48970">MAGSEFHLFPRLPSEIQLMIWECASAVERIVPILPGLGHLSPITHQTLRVPPILHACANSRQVGLKYYNLSFHPRLYINRDYDHLMLHIFFPDSIIDSNLYDQPEAEFNWKAAPPRLAVFLDDISFYQSEYEIPSRGSSHPRDPTCGPSFHPFSWDFMRSIARYFDYTDPTTLTQLTLLVLPPLTARPNPMAHRLDFASGPVFEDMTSFHAAEFRARKNRDEPELPPLVLRHAAVSPFPTPFPTPSQPPAYYASLKYGFEPTPRDIDNTPHVWWAGGYALSSPTDVLTRQYRLSDDQKRFEAIQNDINLVSHPFSHGNHVGLGPHVVWDHQPHYCGNGAVAARRVYHYQGIPRLLWADRGKEKRPVKGRESWSSSDDEREEQDPAGPRWNTLRFNGLFFWRIGRLAKTPKGWESPESSESTESPLMY</sequence>
<reference evidence="3" key="1">
    <citation type="submission" date="2023-06" db="EMBL/GenBank/DDBJ databases">
        <title>Genome-scale phylogeny and comparative genomics of the fungal order Sordariales.</title>
        <authorList>
            <consortium name="Lawrence Berkeley National Laboratory"/>
            <person name="Hensen N."/>
            <person name="Bonometti L."/>
            <person name="Westerberg I."/>
            <person name="Brannstrom I.O."/>
            <person name="Guillou S."/>
            <person name="Cros-Aarteil S."/>
            <person name="Calhoun S."/>
            <person name="Haridas S."/>
            <person name="Kuo A."/>
            <person name="Mondo S."/>
            <person name="Pangilinan J."/>
            <person name="Riley R."/>
            <person name="Labutti K."/>
            <person name="Andreopoulos B."/>
            <person name="Lipzen A."/>
            <person name="Chen C."/>
            <person name="Yanf M."/>
            <person name="Daum C."/>
            <person name="Ng V."/>
            <person name="Clum A."/>
            <person name="Steindorff A."/>
            <person name="Ohm R."/>
            <person name="Martin F."/>
            <person name="Silar P."/>
            <person name="Natvig D."/>
            <person name="Lalanne C."/>
            <person name="Gautier V."/>
            <person name="Ament-Velasquez S.L."/>
            <person name="Kruys A."/>
            <person name="Hutchinson M.I."/>
            <person name="Powell A.J."/>
            <person name="Barry K."/>
            <person name="Miller A.N."/>
            <person name="Grigoriev I.V."/>
            <person name="Debuchy R."/>
            <person name="Gladieux P."/>
            <person name="Thoren M.H."/>
            <person name="Johannesson H."/>
        </authorList>
    </citation>
    <scope>NUCLEOTIDE SEQUENCE</scope>
    <source>
        <strain evidence="3">PSN4</strain>
    </source>
</reference>
<name>A0AAJ0BJ99_9PEZI</name>
<comment type="caution">
    <text evidence="3">The sequence shown here is derived from an EMBL/GenBank/DDBJ whole genome shotgun (WGS) entry which is preliminary data.</text>
</comment>
<dbReference type="PANTHER" id="PTHR35910:SF1">
    <property type="entry name" value="2EXR DOMAIN-CONTAINING PROTEIN"/>
    <property type="match status" value="1"/>
</dbReference>
<dbReference type="AlphaFoldDB" id="A0AAJ0BJ99"/>
<dbReference type="PANTHER" id="PTHR35910">
    <property type="entry name" value="2EXR DOMAIN-CONTAINING PROTEIN"/>
    <property type="match status" value="1"/>
</dbReference>
<dbReference type="InterPro" id="IPR045518">
    <property type="entry name" value="2EXR"/>
</dbReference>
<protein>
    <recommendedName>
        <fullName evidence="2">2EXR domain-containing protein</fullName>
    </recommendedName>
</protein>
<dbReference type="EMBL" id="MU839828">
    <property type="protein sequence ID" value="KAK1758995.1"/>
    <property type="molecule type" value="Genomic_DNA"/>
</dbReference>
<feature type="region of interest" description="Disordered" evidence="1">
    <location>
        <begin position="365"/>
        <end position="388"/>
    </location>
</feature>
<dbReference type="Pfam" id="PF20150">
    <property type="entry name" value="2EXR"/>
    <property type="match status" value="1"/>
</dbReference>